<dbReference type="Proteomes" id="UP000500870">
    <property type="component" value="Chromosome 1"/>
</dbReference>
<evidence type="ECO:0000313" key="11">
    <source>
        <dbReference type="EMBL" id="QIX22888.1"/>
    </source>
</evidence>
<dbReference type="AlphaFoldDB" id="A0A6H0ZQ55"/>
<keyword evidence="7 8" id="KW-0472">Membrane</keyword>
<dbReference type="GO" id="GO:0016887">
    <property type="term" value="F:ATP hydrolysis activity"/>
    <property type="evidence" value="ECO:0007669"/>
    <property type="project" value="InterPro"/>
</dbReference>
<dbReference type="EMBL" id="CP050898">
    <property type="protein sequence ID" value="QIX22888.1"/>
    <property type="molecule type" value="Genomic_DNA"/>
</dbReference>
<keyword evidence="3 8" id="KW-0812">Transmembrane</keyword>
<keyword evidence="4" id="KW-0547">Nucleotide-binding</keyword>
<feature type="transmembrane region" description="Helical" evidence="8">
    <location>
        <begin position="141"/>
        <end position="160"/>
    </location>
</feature>
<dbReference type="InterPro" id="IPR003593">
    <property type="entry name" value="AAA+_ATPase"/>
</dbReference>
<dbReference type="PROSITE" id="PS50929">
    <property type="entry name" value="ABC_TM1F"/>
    <property type="match status" value="1"/>
</dbReference>
<accession>A0A6H0ZQ55</accession>
<organism evidence="11 12">
    <name type="scientific">Agrobacterium pusense</name>
    <dbReference type="NCBI Taxonomy" id="648995"/>
    <lineage>
        <taxon>Bacteria</taxon>
        <taxon>Pseudomonadati</taxon>
        <taxon>Pseudomonadota</taxon>
        <taxon>Alphaproteobacteria</taxon>
        <taxon>Hyphomicrobiales</taxon>
        <taxon>Rhizobiaceae</taxon>
        <taxon>Rhizobium/Agrobacterium group</taxon>
        <taxon>Agrobacterium</taxon>
    </lineage>
</organism>
<evidence type="ECO:0000259" key="10">
    <source>
        <dbReference type="PROSITE" id="PS50929"/>
    </source>
</evidence>
<evidence type="ECO:0000256" key="4">
    <source>
        <dbReference type="ARBA" id="ARBA00022741"/>
    </source>
</evidence>
<dbReference type="InterPro" id="IPR027417">
    <property type="entry name" value="P-loop_NTPase"/>
</dbReference>
<evidence type="ECO:0000256" key="6">
    <source>
        <dbReference type="ARBA" id="ARBA00022989"/>
    </source>
</evidence>
<sequence length="565" mass="62274">MTGIREVAFEPLSRIYAEDLKSSWPSITFLLLTILCGSLLASAGPYVFSRLIDDLPDAPRQWMLGFSFYAGLTALATAIQRSTQYMSVIHSERLEYVATTRFFERIVHKNASFFNDHNPAEIQAAQTRGASAASAIMQIGLIYFVPGLATFLFSTLLLGAVLSADLVAIVILYGAAFIALTLASNRLTSPFLEKAIEAGQQNAGFVGNAISMIEPLRHTGSTAWMKRRFAENAGSIYRNWRLYSLRRIGFVFTISLALAVQMIIGFYLLLPRYEAGELSIGDIVLFNTLLLQLNMPFELIGQSISEALRSFAQFAPYARMWNEPEEQEESADTRPLRLSGRVIEFHQVGFRYENGRGVEGVSFTATPGRLTFITGETGSGKSTLFRLLQKTVVPQSGRITVDGADLTAIGRDDWFAAAGIVPQEVQLLNDTLRSNIVLGRALDEEKLRRSAERAAILDRIEAMPEGFDTIVGERGLKLSGGERQRVALARALYGEPAILLLDEASSALDEETEREIMEQLRRIDSDITIIAITHRQSSIRAGDQVITLPKGIIDESGSEGSVPSR</sequence>
<name>A0A6H0ZQ55_9HYPH</name>
<dbReference type="SUPFAM" id="SSF52540">
    <property type="entry name" value="P-loop containing nucleoside triphosphate hydrolases"/>
    <property type="match status" value="1"/>
</dbReference>
<dbReference type="SUPFAM" id="SSF90123">
    <property type="entry name" value="ABC transporter transmembrane region"/>
    <property type="match status" value="1"/>
</dbReference>
<reference evidence="11 12" key="1">
    <citation type="submission" date="2020-04" db="EMBL/GenBank/DDBJ databases">
        <title>FDA dAtabase for Regulatory Grade micrObial Sequences (FDA-ARGOS): Supporting development and validation of Infectious Disease Dx tests.</title>
        <authorList>
            <person name="Sciortino C."/>
            <person name="Tallon L."/>
            <person name="Sadzewicz L."/>
            <person name="Vavikolanu K."/>
            <person name="Mehta A."/>
            <person name="Aluvathingal J."/>
            <person name="Nadendla S."/>
            <person name="Nandy P."/>
            <person name="Geyer C."/>
            <person name="Yan Y."/>
            <person name="Sichtig H."/>
        </authorList>
    </citation>
    <scope>NUCLEOTIDE SEQUENCE [LARGE SCALE GENOMIC DNA]</scope>
    <source>
        <strain evidence="11 12">FDAARGOS_633</strain>
    </source>
</reference>
<dbReference type="GO" id="GO:0015421">
    <property type="term" value="F:ABC-type oligopeptide transporter activity"/>
    <property type="evidence" value="ECO:0007669"/>
    <property type="project" value="TreeGrafter"/>
</dbReference>
<comment type="subcellular location">
    <subcellularLocation>
        <location evidence="1">Cell membrane</location>
        <topology evidence="1">Multi-pass membrane protein</topology>
    </subcellularLocation>
</comment>
<keyword evidence="5 11" id="KW-0067">ATP-binding</keyword>
<feature type="transmembrane region" description="Helical" evidence="8">
    <location>
        <begin position="166"/>
        <end position="184"/>
    </location>
</feature>
<evidence type="ECO:0000259" key="9">
    <source>
        <dbReference type="PROSITE" id="PS50893"/>
    </source>
</evidence>
<protein>
    <submittedName>
        <fullName evidence="11">ABC transporter ATP-binding protein</fullName>
    </submittedName>
</protein>
<feature type="transmembrane region" description="Helical" evidence="8">
    <location>
        <begin position="248"/>
        <end position="270"/>
    </location>
</feature>
<dbReference type="PROSITE" id="PS00211">
    <property type="entry name" value="ABC_TRANSPORTER_1"/>
    <property type="match status" value="1"/>
</dbReference>
<dbReference type="InterPro" id="IPR036640">
    <property type="entry name" value="ABC1_TM_sf"/>
</dbReference>
<evidence type="ECO:0000256" key="7">
    <source>
        <dbReference type="ARBA" id="ARBA00023136"/>
    </source>
</evidence>
<evidence type="ECO:0000313" key="12">
    <source>
        <dbReference type="Proteomes" id="UP000500870"/>
    </source>
</evidence>
<dbReference type="Gene3D" id="1.20.1560.10">
    <property type="entry name" value="ABC transporter type 1, transmembrane domain"/>
    <property type="match status" value="1"/>
</dbReference>
<evidence type="ECO:0000256" key="1">
    <source>
        <dbReference type="ARBA" id="ARBA00004651"/>
    </source>
</evidence>
<dbReference type="GO" id="GO:0005524">
    <property type="term" value="F:ATP binding"/>
    <property type="evidence" value="ECO:0007669"/>
    <property type="project" value="UniProtKB-KW"/>
</dbReference>
<dbReference type="Pfam" id="PF00005">
    <property type="entry name" value="ABC_tran"/>
    <property type="match status" value="1"/>
</dbReference>
<feature type="domain" description="ABC transporter" evidence="9">
    <location>
        <begin position="343"/>
        <end position="565"/>
    </location>
</feature>
<dbReference type="GO" id="GO:0005886">
    <property type="term" value="C:plasma membrane"/>
    <property type="evidence" value="ECO:0007669"/>
    <property type="project" value="UniProtKB-SubCell"/>
</dbReference>
<evidence type="ECO:0000256" key="3">
    <source>
        <dbReference type="ARBA" id="ARBA00022692"/>
    </source>
</evidence>
<feature type="transmembrane region" description="Helical" evidence="8">
    <location>
        <begin position="60"/>
        <end position="79"/>
    </location>
</feature>
<feature type="domain" description="ABC transmembrane type-1" evidence="10">
    <location>
        <begin position="29"/>
        <end position="309"/>
    </location>
</feature>
<dbReference type="PROSITE" id="PS50893">
    <property type="entry name" value="ABC_TRANSPORTER_2"/>
    <property type="match status" value="1"/>
</dbReference>
<dbReference type="InterPro" id="IPR039421">
    <property type="entry name" value="Type_1_exporter"/>
</dbReference>
<dbReference type="PANTHER" id="PTHR43394:SF1">
    <property type="entry name" value="ATP-BINDING CASSETTE SUB-FAMILY B MEMBER 10, MITOCHONDRIAL"/>
    <property type="match status" value="1"/>
</dbReference>
<feature type="transmembrane region" description="Helical" evidence="8">
    <location>
        <begin position="29"/>
        <end position="48"/>
    </location>
</feature>
<dbReference type="SMART" id="SM00382">
    <property type="entry name" value="AAA"/>
    <property type="match status" value="1"/>
</dbReference>
<evidence type="ECO:0000256" key="2">
    <source>
        <dbReference type="ARBA" id="ARBA00005417"/>
    </source>
</evidence>
<keyword evidence="6 8" id="KW-1133">Transmembrane helix</keyword>
<dbReference type="InterPro" id="IPR017871">
    <property type="entry name" value="ABC_transporter-like_CS"/>
</dbReference>
<gene>
    <name evidence="11" type="ORF">FOB41_17935</name>
</gene>
<dbReference type="RefSeq" id="WP_037088949.1">
    <property type="nucleotide sequence ID" value="NZ_CP050898.1"/>
</dbReference>
<evidence type="ECO:0000256" key="8">
    <source>
        <dbReference type="SAM" id="Phobius"/>
    </source>
</evidence>
<dbReference type="InterPro" id="IPR003439">
    <property type="entry name" value="ABC_transporter-like_ATP-bd"/>
</dbReference>
<comment type="similarity">
    <text evidence="2">Belongs to the ABC transporter superfamily.</text>
</comment>
<dbReference type="PANTHER" id="PTHR43394">
    <property type="entry name" value="ATP-DEPENDENT PERMEASE MDL1, MITOCHONDRIAL"/>
    <property type="match status" value="1"/>
</dbReference>
<dbReference type="InterPro" id="IPR011527">
    <property type="entry name" value="ABC1_TM_dom"/>
</dbReference>
<dbReference type="Gene3D" id="3.40.50.300">
    <property type="entry name" value="P-loop containing nucleotide triphosphate hydrolases"/>
    <property type="match status" value="1"/>
</dbReference>
<dbReference type="Pfam" id="PF00664">
    <property type="entry name" value="ABC_membrane"/>
    <property type="match status" value="1"/>
</dbReference>
<evidence type="ECO:0000256" key="5">
    <source>
        <dbReference type="ARBA" id="ARBA00022840"/>
    </source>
</evidence>
<proteinExistence type="inferred from homology"/>